<gene>
    <name evidence="2" type="ORF">M0R45_008490</name>
</gene>
<name>A0AAW1Y534_RUBAR</name>
<proteinExistence type="predicted"/>
<protein>
    <submittedName>
        <fullName evidence="2">Uncharacterized protein</fullName>
    </submittedName>
</protein>
<comment type="caution">
    <text evidence="2">The sequence shown here is derived from an EMBL/GenBank/DDBJ whole genome shotgun (WGS) entry which is preliminary data.</text>
</comment>
<feature type="region of interest" description="Disordered" evidence="1">
    <location>
        <begin position="1"/>
        <end position="60"/>
    </location>
</feature>
<dbReference type="AlphaFoldDB" id="A0AAW1Y534"/>
<organism evidence="2 3">
    <name type="scientific">Rubus argutus</name>
    <name type="common">Southern blackberry</name>
    <dbReference type="NCBI Taxonomy" id="59490"/>
    <lineage>
        <taxon>Eukaryota</taxon>
        <taxon>Viridiplantae</taxon>
        <taxon>Streptophyta</taxon>
        <taxon>Embryophyta</taxon>
        <taxon>Tracheophyta</taxon>
        <taxon>Spermatophyta</taxon>
        <taxon>Magnoliopsida</taxon>
        <taxon>eudicotyledons</taxon>
        <taxon>Gunneridae</taxon>
        <taxon>Pentapetalae</taxon>
        <taxon>rosids</taxon>
        <taxon>fabids</taxon>
        <taxon>Rosales</taxon>
        <taxon>Rosaceae</taxon>
        <taxon>Rosoideae</taxon>
        <taxon>Rosoideae incertae sedis</taxon>
        <taxon>Rubus</taxon>
    </lineage>
</organism>
<accession>A0AAW1Y534</accession>
<sequence>MIHLTGSRTSKHRASQNWQQRPVYQVTPAPADSGANSVPARPDPRVYSDHPHLPGLQRPPDLRAIASMQPGYRVNQIVGPSQGWTETGYKPVPQEEKLREGWSPRQIRETRRYRGNTTVCTVFNTPIEENLQVEPAPIFLSSGRSPRYAGKRGGYRKVFSPTTSLALITPRIVKPCGG</sequence>
<feature type="compositionally biased region" description="Basic and acidic residues" evidence="1">
    <location>
        <begin position="42"/>
        <end position="52"/>
    </location>
</feature>
<keyword evidence="3" id="KW-1185">Reference proteome</keyword>
<evidence type="ECO:0000256" key="1">
    <source>
        <dbReference type="SAM" id="MobiDB-lite"/>
    </source>
</evidence>
<evidence type="ECO:0000313" key="3">
    <source>
        <dbReference type="Proteomes" id="UP001457282"/>
    </source>
</evidence>
<dbReference type="EMBL" id="JBEDUW010000002">
    <property type="protein sequence ID" value="KAK9942842.1"/>
    <property type="molecule type" value="Genomic_DNA"/>
</dbReference>
<dbReference type="Proteomes" id="UP001457282">
    <property type="component" value="Unassembled WGS sequence"/>
</dbReference>
<reference evidence="2 3" key="1">
    <citation type="journal article" date="2023" name="G3 (Bethesda)">
        <title>A chromosome-length genome assembly and annotation of blackberry (Rubus argutus, cv. 'Hillquist').</title>
        <authorList>
            <person name="Bruna T."/>
            <person name="Aryal R."/>
            <person name="Dudchenko O."/>
            <person name="Sargent D.J."/>
            <person name="Mead D."/>
            <person name="Buti M."/>
            <person name="Cavallini A."/>
            <person name="Hytonen T."/>
            <person name="Andres J."/>
            <person name="Pham M."/>
            <person name="Weisz D."/>
            <person name="Mascagni F."/>
            <person name="Usai G."/>
            <person name="Natali L."/>
            <person name="Bassil N."/>
            <person name="Fernandez G.E."/>
            <person name="Lomsadze A."/>
            <person name="Armour M."/>
            <person name="Olukolu B."/>
            <person name="Poorten T."/>
            <person name="Britton C."/>
            <person name="Davik J."/>
            <person name="Ashrafi H."/>
            <person name="Aiden E.L."/>
            <person name="Borodovsky M."/>
            <person name="Worthington M."/>
        </authorList>
    </citation>
    <scope>NUCLEOTIDE SEQUENCE [LARGE SCALE GENOMIC DNA]</scope>
    <source>
        <strain evidence="2">PI 553951</strain>
    </source>
</reference>
<evidence type="ECO:0000313" key="2">
    <source>
        <dbReference type="EMBL" id="KAK9942842.1"/>
    </source>
</evidence>